<dbReference type="KEGG" id="pbl:PAAG_11591"/>
<dbReference type="RefSeq" id="XP_015703121.1">
    <property type="nucleotide sequence ID" value="XM_015847212.1"/>
</dbReference>
<evidence type="ECO:0000313" key="3">
    <source>
        <dbReference type="Proteomes" id="UP000002059"/>
    </source>
</evidence>
<dbReference type="AlphaFoldDB" id="A0A0A2V693"/>
<feature type="compositionally biased region" description="Basic and acidic residues" evidence="1">
    <location>
        <begin position="48"/>
        <end position="65"/>
    </location>
</feature>
<reference evidence="2 3" key="1">
    <citation type="journal article" date="2011" name="PLoS Genet.">
        <title>Comparative genomic analysis of human fungal pathogens causing paracoccidioidomycosis.</title>
        <authorList>
            <person name="Desjardins C.A."/>
            <person name="Champion M.D."/>
            <person name="Holder J.W."/>
            <person name="Muszewska A."/>
            <person name="Goldberg J."/>
            <person name="Bailao A.M."/>
            <person name="Brigido M.M."/>
            <person name="Ferreira M.E."/>
            <person name="Garcia A.M."/>
            <person name="Grynberg M."/>
            <person name="Gujja S."/>
            <person name="Heiman D.I."/>
            <person name="Henn M.R."/>
            <person name="Kodira C.D."/>
            <person name="Leon-Narvaez H."/>
            <person name="Longo L.V."/>
            <person name="Ma L.J."/>
            <person name="Malavazi I."/>
            <person name="Matsuo A.L."/>
            <person name="Morais F.V."/>
            <person name="Pereira M."/>
            <person name="Rodriguez-Brito S."/>
            <person name="Sakthikumar S."/>
            <person name="Salem-Izacc S.M."/>
            <person name="Sykes S.M."/>
            <person name="Teixeira M.M."/>
            <person name="Vallejo M.C."/>
            <person name="Walter M.E."/>
            <person name="Yandava C."/>
            <person name="Young S."/>
            <person name="Zeng Q."/>
            <person name="Zucker J."/>
            <person name="Felipe M.S."/>
            <person name="Goldman G.H."/>
            <person name="Haas B.J."/>
            <person name="McEwen J.G."/>
            <person name="Nino-Vega G."/>
            <person name="Puccia R."/>
            <person name="San-Blas G."/>
            <person name="Soares C.M."/>
            <person name="Birren B.W."/>
            <person name="Cuomo C.A."/>
        </authorList>
    </citation>
    <scope>NUCLEOTIDE SEQUENCE [LARGE SCALE GENOMIC DNA]</scope>
    <source>
        <strain evidence="3">ATCC MYA-826 / Pb01</strain>
    </source>
</reference>
<proteinExistence type="predicted"/>
<gene>
    <name evidence="2" type="ORF">PAAG_11591</name>
</gene>
<organism evidence="2 3">
    <name type="scientific">Paracoccidioides lutzii (strain ATCC MYA-826 / Pb01)</name>
    <name type="common">Paracoccidioides brasiliensis</name>
    <dbReference type="NCBI Taxonomy" id="502779"/>
    <lineage>
        <taxon>Eukaryota</taxon>
        <taxon>Fungi</taxon>
        <taxon>Dikarya</taxon>
        <taxon>Ascomycota</taxon>
        <taxon>Pezizomycotina</taxon>
        <taxon>Eurotiomycetes</taxon>
        <taxon>Eurotiomycetidae</taxon>
        <taxon>Onygenales</taxon>
        <taxon>Ajellomycetaceae</taxon>
        <taxon>Paracoccidioides</taxon>
    </lineage>
</organism>
<feature type="region of interest" description="Disordered" evidence="1">
    <location>
        <begin position="29"/>
        <end position="65"/>
    </location>
</feature>
<name>A0A0A2V693_PARBA</name>
<protein>
    <submittedName>
        <fullName evidence="2">Uncharacterized protein</fullName>
    </submittedName>
</protein>
<evidence type="ECO:0000313" key="2">
    <source>
        <dbReference type="EMBL" id="KGQ01610.1"/>
    </source>
</evidence>
<sequence>MPCYKYRPALVQKSVILLTTFVTVSLSTPLAQQRRESEQRTPAAIHHQKSDNTIRRLPHEGVRRI</sequence>
<dbReference type="Proteomes" id="UP000002059">
    <property type="component" value="Partially assembled WGS sequence"/>
</dbReference>
<keyword evidence="3" id="KW-1185">Reference proteome</keyword>
<evidence type="ECO:0000256" key="1">
    <source>
        <dbReference type="SAM" id="MobiDB-lite"/>
    </source>
</evidence>
<dbReference type="VEuPathDB" id="FungiDB:PAAG_11591"/>
<dbReference type="HOGENOM" id="CLU_2850313_0_0_1"/>
<accession>A0A0A2V693</accession>
<dbReference type="GeneID" id="26970535"/>
<dbReference type="EMBL" id="KN293998">
    <property type="protein sequence ID" value="KGQ01610.1"/>
    <property type="molecule type" value="Genomic_DNA"/>
</dbReference>